<comment type="caution">
    <text evidence="3">The sequence shown here is derived from an EMBL/GenBank/DDBJ whole genome shotgun (WGS) entry which is preliminary data.</text>
</comment>
<proteinExistence type="predicted"/>
<evidence type="ECO:0000313" key="3">
    <source>
        <dbReference type="EMBL" id="RZM79744.1"/>
    </source>
</evidence>
<dbReference type="EMBL" id="QVFV01000002">
    <property type="protein sequence ID" value="RZM79744.1"/>
    <property type="molecule type" value="Genomic_DNA"/>
</dbReference>
<evidence type="ECO:0000256" key="1">
    <source>
        <dbReference type="ARBA" id="ARBA00022729"/>
    </source>
</evidence>
<dbReference type="InterPro" id="IPR050966">
    <property type="entry name" value="Glutamyl_endopeptidase"/>
</dbReference>
<dbReference type="InterPro" id="IPR009003">
    <property type="entry name" value="Peptidase_S1_PA"/>
</dbReference>
<dbReference type="PANTHER" id="PTHR15462:SF8">
    <property type="entry name" value="SERINE PROTEASE"/>
    <property type="match status" value="1"/>
</dbReference>
<reference evidence="3 4" key="1">
    <citation type="submission" date="2018-11" db="EMBL/GenBank/DDBJ databases">
        <title>Whole genome sequencing of an environmental sample.</title>
        <authorList>
            <person name="Sarangi A.N."/>
            <person name="Singh D."/>
            <person name="Tripathy S."/>
        </authorList>
    </citation>
    <scope>NUCLEOTIDE SEQUENCE [LARGE SCALE GENOMIC DNA]</scope>
    <source>
        <strain evidence="3 4">Lakshadweep</strain>
    </source>
</reference>
<dbReference type="PROSITE" id="PS50240">
    <property type="entry name" value="TRYPSIN_DOM"/>
    <property type="match status" value="1"/>
</dbReference>
<accession>A0A4Q7EB70</accession>
<sequence length="325" mass="33673">MMQDKILGGVAGGLMLAIAAPTNTFPGLAQSLDSVTLEPLPSAATEIGGAAYAPVTRATSPRPINGPLRAVVNRDDRTPVLSDSYPWSAIGRVDWLAPDGVTVLGACTGTLIGPNLVLTNAHCLLDPETNQPTTHTIVFRPNVVQGEATAIANVVAYDYGDSPFTGSAADDWALLTLDVPLGEDFGFLGWRFADFADADTLTTLAGQLSVVGYSADFPTAAFAGLGEPGETAGLSAHCSVVTELATGEFAGSLIHTCDTNPGASGAPIFALFDDGEYYIVGLHTGSVSLLESIALPTGEQTDVLNRGIPVSRWADRAMTLRAVPE</sequence>
<organism evidence="3 4">
    <name type="scientific">Leptolyngbya iicbica LK</name>
    <dbReference type="NCBI Taxonomy" id="2294035"/>
    <lineage>
        <taxon>Bacteria</taxon>
        <taxon>Bacillati</taxon>
        <taxon>Cyanobacteriota</taxon>
        <taxon>Cyanophyceae</taxon>
        <taxon>Leptolyngbyales</taxon>
        <taxon>Leptolyngbyaceae</taxon>
        <taxon>Leptolyngbya group</taxon>
        <taxon>Leptolyngbya</taxon>
        <taxon>Leptolyngbya iicbica</taxon>
    </lineage>
</organism>
<feature type="domain" description="Peptidase S1" evidence="2">
    <location>
        <begin position="71"/>
        <end position="319"/>
    </location>
</feature>
<keyword evidence="1" id="KW-0732">Signal</keyword>
<dbReference type="Pfam" id="PF13365">
    <property type="entry name" value="Trypsin_2"/>
    <property type="match status" value="1"/>
</dbReference>
<dbReference type="InterPro" id="IPR001254">
    <property type="entry name" value="Trypsin_dom"/>
</dbReference>
<dbReference type="Proteomes" id="UP000292459">
    <property type="component" value="Unassembled WGS sequence"/>
</dbReference>
<dbReference type="SUPFAM" id="SSF50494">
    <property type="entry name" value="Trypsin-like serine proteases"/>
    <property type="match status" value="1"/>
</dbReference>
<dbReference type="AlphaFoldDB" id="A0A4Q7EB70"/>
<dbReference type="OrthoDB" id="479233at2"/>
<gene>
    <name evidence="3" type="ORF">DYY88_13720</name>
</gene>
<dbReference type="GO" id="GO:0006508">
    <property type="term" value="P:proteolysis"/>
    <property type="evidence" value="ECO:0007669"/>
    <property type="project" value="InterPro"/>
</dbReference>
<protein>
    <recommendedName>
        <fullName evidence="2">Peptidase S1 domain-containing protein</fullName>
    </recommendedName>
</protein>
<dbReference type="GO" id="GO:0004252">
    <property type="term" value="F:serine-type endopeptidase activity"/>
    <property type="evidence" value="ECO:0007669"/>
    <property type="project" value="InterPro"/>
</dbReference>
<dbReference type="RefSeq" id="WP_052288459.1">
    <property type="nucleotide sequence ID" value="NZ_QVFV01000002.1"/>
</dbReference>
<dbReference type="Gene3D" id="2.40.10.10">
    <property type="entry name" value="Trypsin-like serine proteases"/>
    <property type="match status" value="2"/>
</dbReference>
<dbReference type="InterPro" id="IPR043504">
    <property type="entry name" value="Peptidase_S1_PA_chymotrypsin"/>
</dbReference>
<evidence type="ECO:0000313" key="4">
    <source>
        <dbReference type="Proteomes" id="UP000292459"/>
    </source>
</evidence>
<name>A0A4Q7EB70_9CYAN</name>
<keyword evidence="4" id="KW-1185">Reference proteome</keyword>
<dbReference type="PANTHER" id="PTHR15462">
    <property type="entry name" value="SERINE PROTEASE"/>
    <property type="match status" value="1"/>
</dbReference>
<evidence type="ECO:0000259" key="2">
    <source>
        <dbReference type="PROSITE" id="PS50240"/>
    </source>
</evidence>